<evidence type="ECO:0000313" key="3">
    <source>
        <dbReference type="Proteomes" id="UP001524569"/>
    </source>
</evidence>
<gene>
    <name evidence="2" type="ORF">NP603_09470</name>
</gene>
<dbReference type="Gene3D" id="3.30.700.10">
    <property type="entry name" value="Glycoprotein, Type 4 Pilin"/>
    <property type="match status" value="1"/>
</dbReference>
<dbReference type="InterPro" id="IPR031982">
    <property type="entry name" value="PilE-like"/>
</dbReference>
<sequence length="143" mass="15280">MKYTLQHGITLIELMVTVGIIGILAAIAIPSYSEYVHRGNRTEAKAILLENAQFLERNFTESNKYNKDSAGNDIALPFTASPKTGTALYNISATLAATTYTITATPVSGRSMSGDKCGSLSIDQLGQKTVASASLDANSCWKK</sequence>
<dbReference type="RefSeq" id="WP_256610625.1">
    <property type="nucleotide sequence ID" value="NZ_JANIBM010000008.1"/>
</dbReference>
<dbReference type="Pfam" id="PF16732">
    <property type="entry name" value="ComP_DUS"/>
    <property type="match status" value="1"/>
</dbReference>
<keyword evidence="1" id="KW-0812">Transmembrane</keyword>
<dbReference type="EMBL" id="JANIBM010000008">
    <property type="protein sequence ID" value="MCQ8181337.1"/>
    <property type="molecule type" value="Genomic_DNA"/>
</dbReference>
<reference evidence="2 3" key="1">
    <citation type="submission" date="2022-07" db="EMBL/GenBank/DDBJ databases">
        <title>Methylomonas rivi sp. nov., Methylomonas rosea sp. nov., Methylomonas aureus sp. nov. and Methylomonas subterranea sp. nov., four novel methanotrophs isolated from a freshwater creek and the deep terrestrial subsurface.</title>
        <authorList>
            <person name="Abin C."/>
            <person name="Sankaranarayanan K."/>
            <person name="Garner C."/>
            <person name="Sindelar R."/>
            <person name="Kotary K."/>
            <person name="Garner R."/>
            <person name="Barclay S."/>
            <person name="Lawson P."/>
            <person name="Krumholz L."/>
        </authorList>
    </citation>
    <scope>NUCLEOTIDE SEQUENCE [LARGE SCALE GENOMIC DNA]</scope>
    <source>
        <strain evidence="2 3">SURF-1</strain>
    </source>
</reference>
<comment type="caution">
    <text evidence="2">The sequence shown here is derived from an EMBL/GenBank/DDBJ whole genome shotgun (WGS) entry which is preliminary data.</text>
</comment>
<dbReference type="PROSITE" id="PS00409">
    <property type="entry name" value="PROKAR_NTER_METHYL"/>
    <property type="match status" value="1"/>
</dbReference>
<accession>A0ABT1UGH2</accession>
<dbReference type="NCBIfam" id="TIGR02532">
    <property type="entry name" value="IV_pilin_GFxxxE"/>
    <property type="match status" value="1"/>
</dbReference>
<dbReference type="Pfam" id="PF07963">
    <property type="entry name" value="N_methyl"/>
    <property type="match status" value="1"/>
</dbReference>
<keyword evidence="3" id="KW-1185">Reference proteome</keyword>
<evidence type="ECO:0000313" key="2">
    <source>
        <dbReference type="EMBL" id="MCQ8181337.1"/>
    </source>
</evidence>
<dbReference type="InterPro" id="IPR012902">
    <property type="entry name" value="N_methyl_site"/>
</dbReference>
<evidence type="ECO:0000256" key="1">
    <source>
        <dbReference type="SAM" id="Phobius"/>
    </source>
</evidence>
<feature type="transmembrane region" description="Helical" evidence="1">
    <location>
        <begin position="12"/>
        <end position="32"/>
    </location>
</feature>
<dbReference type="InterPro" id="IPR045584">
    <property type="entry name" value="Pilin-like"/>
</dbReference>
<organism evidence="2 3">
    <name type="scientific">Methylomonas aurea</name>
    <dbReference type="NCBI Taxonomy" id="2952224"/>
    <lineage>
        <taxon>Bacteria</taxon>
        <taxon>Pseudomonadati</taxon>
        <taxon>Pseudomonadota</taxon>
        <taxon>Gammaproteobacteria</taxon>
        <taxon>Methylococcales</taxon>
        <taxon>Methylococcaceae</taxon>
        <taxon>Methylomonas</taxon>
    </lineage>
</organism>
<dbReference type="Proteomes" id="UP001524569">
    <property type="component" value="Unassembled WGS sequence"/>
</dbReference>
<proteinExistence type="predicted"/>
<protein>
    <submittedName>
        <fullName evidence="2">Prepilin-type N-terminal cleavage/methylation domain-containing protein</fullName>
    </submittedName>
</protein>
<dbReference type="SUPFAM" id="SSF54523">
    <property type="entry name" value="Pili subunits"/>
    <property type="match status" value="1"/>
</dbReference>
<keyword evidence="1" id="KW-1133">Transmembrane helix</keyword>
<name>A0ABT1UGH2_9GAMM</name>
<keyword evidence="1" id="KW-0472">Membrane</keyword>